<dbReference type="Proteomes" id="UP001476798">
    <property type="component" value="Unassembled WGS sequence"/>
</dbReference>
<name>A0ABV0NI98_9TELE</name>
<dbReference type="InterPro" id="IPR037272">
    <property type="entry name" value="SNS_sf"/>
</dbReference>
<dbReference type="PANTHER" id="PTHR11616:SF233">
    <property type="entry name" value="TRANSPORTER"/>
    <property type="match status" value="1"/>
</dbReference>
<feature type="transmembrane region" description="Helical" evidence="7">
    <location>
        <begin position="65"/>
        <end position="84"/>
    </location>
</feature>
<evidence type="ECO:0000256" key="5">
    <source>
        <dbReference type="ARBA" id="ARBA00023136"/>
    </source>
</evidence>
<dbReference type="EMBL" id="JAHRIO010034742">
    <property type="protein sequence ID" value="MEQ2169962.1"/>
    <property type="molecule type" value="Genomic_DNA"/>
</dbReference>
<feature type="compositionally biased region" description="Polar residues" evidence="6">
    <location>
        <begin position="198"/>
        <end position="207"/>
    </location>
</feature>
<keyword evidence="5 7" id="KW-0472">Membrane</keyword>
<keyword evidence="4 7" id="KW-1133">Transmembrane helix</keyword>
<evidence type="ECO:0000256" key="2">
    <source>
        <dbReference type="ARBA" id="ARBA00022448"/>
    </source>
</evidence>
<feature type="transmembrane region" description="Helical" evidence="7">
    <location>
        <begin position="142"/>
        <end position="167"/>
    </location>
</feature>
<feature type="transmembrane region" description="Helical" evidence="7">
    <location>
        <begin position="24"/>
        <end position="44"/>
    </location>
</feature>
<evidence type="ECO:0000256" key="7">
    <source>
        <dbReference type="SAM" id="Phobius"/>
    </source>
</evidence>
<comment type="subcellular location">
    <subcellularLocation>
        <location evidence="1">Membrane</location>
        <topology evidence="1">Multi-pass membrane protein</topology>
    </subcellularLocation>
</comment>
<evidence type="ECO:0000256" key="6">
    <source>
        <dbReference type="SAM" id="MobiDB-lite"/>
    </source>
</evidence>
<feature type="region of interest" description="Disordered" evidence="6">
    <location>
        <begin position="198"/>
        <end position="251"/>
    </location>
</feature>
<accession>A0ABV0NI98</accession>
<dbReference type="SUPFAM" id="SSF161070">
    <property type="entry name" value="SNF-like"/>
    <property type="match status" value="1"/>
</dbReference>
<dbReference type="PROSITE" id="PS50267">
    <property type="entry name" value="NA_NEUROTRAN_SYMP_3"/>
    <property type="match status" value="1"/>
</dbReference>
<evidence type="ECO:0000256" key="4">
    <source>
        <dbReference type="ARBA" id="ARBA00022989"/>
    </source>
</evidence>
<protein>
    <submittedName>
        <fullName evidence="8">Uncharacterized protein</fullName>
    </submittedName>
</protein>
<dbReference type="Pfam" id="PF00209">
    <property type="entry name" value="SNF"/>
    <property type="match status" value="1"/>
</dbReference>
<keyword evidence="3 7" id="KW-0812">Transmembrane</keyword>
<feature type="non-terminal residue" evidence="8">
    <location>
        <position position="1"/>
    </location>
</feature>
<gene>
    <name evidence="8" type="ORF">GOODEAATRI_030326</name>
</gene>
<keyword evidence="9" id="KW-1185">Reference proteome</keyword>
<feature type="transmembrane region" description="Helical" evidence="7">
    <location>
        <begin position="116"/>
        <end position="136"/>
    </location>
</feature>
<organism evidence="8 9">
    <name type="scientific">Goodea atripinnis</name>
    <dbReference type="NCBI Taxonomy" id="208336"/>
    <lineage>
        <taxon>Eukaryota</taxon>
        <taxon>Metazoa</taxon>
        <taxon>Chordata</taxon>
        <taxon>Craniata</taxon>
        <taxon>Vertebrata</taxon>
        <taxon>Euteleostomi</taxon>
        <taxon>Actinopterygii</taxon>
        <taxon>Neopterygii</taxon>
        <taxon>Teleostei</taxon>
        <taxon>Neoteleostei</taxon>
        <taxon>Acanthomorphata</taxon>
        <taxon>Ovalentaria</taxon>
        <taxon>Atherinomorphae</taxon>
        <taxon>Cyprinodontiformes</taxon>
        <taxon>Goodeidae</taxon>
        <taxon>Goodea</taxon>
    </lineage>
</organism>
<evidence type="ECO:0000313" key="8">
    <source>
        <dbReference type="EMBL" id="MEQ2169962.1"/>
    </source>
</evidence>
<evidence type="ECO:0000256" key="1">
    <source>
        <dbReference type="ARBA" id="ARBA00004141"/>
    </source>
</evidence>
<dbReference type="InterPro" id="IPR000175">
    <property type="entry name" value="Na/ntran_symport"/>
</dbReference>
<feature type="compositionally biased region" description="Acidic residues" evidence="6">
    <location>
        <begin position="236"/>
        <end position="251"/>
    </location>
</feature>
<evidence type="ECO:0000256" key="3">
    <source>
        <dbReference type="ARBA" id="ARBA00022692"/>
    </source>
</evidence>
<keyword evidence="2" id="KW-0813">Transport</keyword>
<dbReference type="PANTHER" id="PTHR11616">
    <property type="entry name" value="SODIUM/CHLORIDE DEPENDENT TRANSPORTER"/>
    <property type="match status" value="1"/>
</dbReference>
<dbReference type="PRINTS" id="PR00176">
    <property type="entry name" value="NANEUSMPORT"/>
</dbReference>
<comment type="caution">
    <text evidence="8">The sequence shown here is derived from an EMBL/GenBank/DDBJ whole genome shotgun (WGS) entry which is preliminary data.</text>
</comment>
<proteinExistence type="predicted"/>
<reference evidence="8 9" key="1">
    <citation type="submission" date="2021-06" db="EMBL/GenBank/DDBJ databases">
        <authorList>
            <person name="Palmer J.M."/>
        </authorList>
    </citation>
    <scope>NUCLEOTIDE SEQUENCE [LARGE SCALE GENOMIC DNA]</scope>
    <source>
        <strain evidence="8 9">GA_2019</strain>
        <tissue evidence="8">Muscle</tissue>
    </source>
</reference>
<feature type="transmembrane region" description="Helical" evidence="7">
    <location>
        <begin position="90"/>
        <end position="111"/>
    </location>
</feature>
<sequence>GVEGTGLAFIAFTEVMALFPASPFWSTLFFLMLLNLGLSTMFGTMQGILTPLMDNFKLLGRHRTLLTGFIIGLLFTQRSGNYFVTMFDDYSATLPLVIVVIFETISVAWVYGTDRWIFSFSHLFHFFVTCLSFQASEMTLEYPGWALTMIVMLIVFASLPVPIGYIYSLLKNHNALAVPSQESPGPEVHRELYTKCNSTDQLDSNSHPAPCEEDGVHPRTSFLPVGNEQYRLLPQQEEEGEEEEEEQDTGV</sequence>
<evidence type="ECO:0000313" key="9">
    <source>
        <dbReference type="Proteomes" id="UP001476798"/>
    </source>
</evidence>